<accession>A0A1B2HD62</accession>
<dbReference type="GO" id="GO:0003677">
    <property type="term" value="F:DNA binding"/>
    <property type="evidence" value="ECO:0007669"/>
    <property type="project" value="InterPro"/>
</dbReference>
<dbReference type="SUPFAM" id="SSF46894">
    <property type="entry name" value="C-terminal effector domain of the bipartite response regulators"/>
    <property type="match status" value="1"/>
</dbReference>
<dbReference type="STRING" id="1586287.BBK82_05715"/>
<dbReference type="Pfam" id="PF00196">
    <property type="entry name" value="GerE"/>
    <property type="match status" value="1"/>
</dbReference>
<dbReference type="Proteomes" id="UP000093053">
    <property type="component" value="Chromosome"/>
</dbReference>
<evidence type="ECO:0000259" key="1">
    <source>
        <dbReference type="SMART" id="SM00421"/>
    </source>
</evidence>
<sequence>MLPHLVRLALAAGDREVAVAVTEVARADAEADPQVGDAGKGLSNPDIAAELFLSRRAVQTQVSNVLGRLGLSSRLEIVRMAASA</sequence>
<dbReference type="EMBL" id="CP016793">
    <property type="protein sequence ID" value="ANZ35648.1"/>
    <property type="molecule type" value="Genomic_DNA"/>
</dbReference>
<dbReference type="AlphaFoldDB" id="A0A1B2HD62"/>
<dbReference type="InterPro" id="IPR000792">
    <property type="entry name" value="Tscrpt_reg_LuxR_C"/>
</dbReference>
<dbReference type="KEGG" id="led:BBK82_05715"/>
<dbReference type="CDD" id="cd06170">
    <property type="entry name" value="LuxR_C_like"/>
    <property type="match status" value="1"/>
</dbReference>
<protein>
    <recommendedName>
        <fullName evidence="1">HTH luxR-type domain-containing protein</fullName>
    </recommendedName>
</protein>
<dbReference type="Gene3D" id="1.10.10.10">
    <property type="entry name" value="Winged helix-like DNA-binding domain superfamily/Winged helix DNA-binding domain"/>
    <property type="match status" value="1"/>
</dbReference>
<reference evidence="2 3" key="1">
    <citation type="submission" date="2016-07" db="EMBL/GenBank/DDBJ databases">
        <title>Complete genome sequence of the Lentzea guizhouensis DHS C013.</title>
        <authorList>
            <person name="Cao C."/>
        </authorList>
    </citation>
    <scope>NUCLEOTIDE SEQUENCE [LARGE SCALE GENOMIC DNA]</scope>
    <source>
        <strain evidence="2 3">DHS C013</strain>
    </source>
</reference>
<evidence type="ECO:0000313" key="3">
    <source>
        <dbReference type="Proteomes" id="UP000093053"/>
    </source>
</evidence>
<dbReference type="InterPro" id="IPR016032">
    <property type="entry name" value="Sig_transdc_resp-reg_C-effctor"/>
</dbReference>
<dbReference type="InterPro" id="IPR036388">
    <property type="entry name" value="WH-like_DNA-bd_sf"/>
</dbReference>
<proteinExistence type="predicted"/>
<name>A0A1B2HD62_9PSEU</name>
<gene>
    <name evidence="2" type="ORF">BBK82_05715</name>
</gene>
<organism evidence="2 3">
    <name type="scientific">Lentzea guizhouensis</name>
    <dbReference type="NCBI Taxonomy" id="1586287"/>
    <lineage>
        <taxon>Bacteria</taxon>
        <taxon>Bacillati</taxon>
        <taxon>Actinomycetota</taxon>
        <taxon>Actinomycetes</taxon>
        <taxon>Pseudonocardiales</taxon>
        <taxon>Pseudonocardiaceae</taxon>
        <taxon>Lentzea</taxon>
    </lineage>
</organism>
<keyword evidence="3" id="KW-1185">Reference proteome</keyword>
<dbReference type="SMART" id="SM00421">
    <property type="entry name" value="HTH_LUXR"/>
    <property type="match status" value="1"/>
</dbReference>
<dbReference type="GO" id="GO:0006355">
    <property type="term" value="P:regulation of DNA-templated transcription"/>
    <property type="evidence" value="ECO:0007669"/>
    <property type="project" value="InterPro"/>
</dbReference>
<feature type="domain" description="HTH luxR-type" evidence="1">
    <location>
        <begin position="38"/>
        <end position="81"/>
    </location>
</feature>
<evidence type="ECO:0000313" key="2">
    <source>
        <dbReference type="EMBL" id="ANZ35648.1"/>
    </source>
</evidence>
<dbReference type="RefSeq" id="WP_065914058.1">
    <property type="nucleotide sequence ID" value="NZ_CP016793.1"/>
</dbReference>